<dbReference type="PANTHER" id="PTHR10357:SF179">
    <property type="entry name" value="NEUTRAL AND BASIC AMINO ACID TRANSPORT PROTEIN RBAT"/>
    <property type="match status" value="1"/>
</dbReference>
<protein>
    <recommendedName>
        <fullName evidence="3">alpha-glucosidase</fullName>
        <ecNumber evidence="3">3.2.1.20</ecNumber>
    </recommendedName>
</protein>
<evidence type="ECO:0000313" key="11">
    <source>
        <dbReference type="Proteomes" id="UP000479190"/>
    </source>
</evidence>
<evidence type="ECO:0000256" key="4">
    <source>
        <dbReference type="ARBA" id="ARBA00022801"/>
    </source>
</evidence>
<dbReference type="EMBL" id="CADCXV010000685">
    <property type="protein sequence ID" value="CAB0032639.1"/>
    <property type="molecule type" value="Genomic_DNA"/>
</dbReference>
<keyword evidence="7" id="KW-0472">Membrane</keyword>
<feature type="compositionally biased region" description="Basic and acidic residues" evidence="6">
    <location>
        <begin position="362"/>
        <end position="374"/>
    </location>
</feature>
<dbReference type="OrthoDB" id="1740265at2759"/>
<evidence type="ECO:0000256" key="2">
    <source>
        <dbReference type="ARBA" id="ARBA00008061"/>
    </source>
</evidence>
<gene>
    <name evidence="10" type="ORF">TBRA_LOCUS4569</name>
</gene>
<dbReference type="AlphaFoldDB" id="A0A6H5ICS5"/>
<feature type="transmembrane region" description="Helical" evidence="7">
    <location>
        <begin position="525"/>
        <end position="546"/>
    </location>
</feature>
<dbReference type="SMART" id="SM00642">
    <property type="entry name" value="Aamy"/>
    <property type="match status" value="1"/>
</dbReference>
<dbReference type="GO" id="GO:0005975">
    <property type="term" value="P:carbohydrate metabolic process"/>
    <property type="evidence" value="ECO:0007669"/>
    <property type="project" value="InterPro"/>
</dbReference>
<dbReference type="InterPro" id="IPR045857">
    <property type="entry name" value="O16G_dom_2"/>
</dbReference>
<dbReference type="Proteomes" id="UP000479190">
    <property type="component" value="Unassembled WGS sequence"/>
</dbReference>
<keyword evidence="4" id="KW-0378">Hydrolase</keyword>
<evidence type="ECO:0000259" key="9">
    <source>
        <dbReference type="SMART" id="SM00642"/>
    </source>
</evidence>
<dbReference type="InterPro" id="IPR006047">
    <property type="entry name" value="GH13_cat_dom"/>
</dbReference>
<evidence type="ECO:0000256" key="3">
    <source>
        <dbReference type="ARBA" id="ARBA00012741"/>
    </source>
</evidence>
<sequence>MLTLRLCAAVALLLCCWANLAAALIKNPGWWRNTVFYQIYPRSFMDSNDDGIGDLKGITMKLQHFKDSGIGAIWLSPIYASPMIDFGYDISDFRDIEPDYGTMKDLEELTKKAKEMGIKVIMDLVPNHTSDKHDWFVKSFKRDRKIQGLLHLARQRLEIIKFWLSKGIDGFRVDAIPHVYENDDLLDEPRSNDPNAGPRDYGYLNHIYTKDDQRSYDLIQSWRKILDDWAHERDEDEKVIMTEAYTSLVNTTKFYDYGSHVPFNFNFIMSVNNKSTAAEFKTVIDDWMSHTPKPHGVANWVMGNHDRSRTATRYPGRADQMTMLAMILPGIAVTYNGEEIAMEDKLDISWEETMDPQACNTDPEHYKSRSRDPNRTPFQWDDTDNAGFSKAKTTWLPVHENYPHLNLDLQKKDYGSHYWLYKNLTSLRASSDTLKHGELMTEVLNNGKALAVVRKNVESPERIILVINFLDAESQEVDVSKFTNGEREFDVILSSQGSGATETKTPTNKVKLQAKASVIIRGNDAPSFAVISNLLIIFGIFANKLYSM</sequence>
<dbReference type="Pfam" id="PF00128">
    <property type="entry name" value="Alpha-amylase"/>
    <property type="match status" value="2"/>
</dbReference>
<organism evidence="10 11">
    <name type="scientific">Trichogramma brassicae</name>
    <dbReference type="NCBI Taxonomy" id="86971"/>
    <lineage>
        <taxon>Eukaryota</taxon>
        <taxon>Metazoa</taxon>
        <taxon>Ecdysozoa</taxon>
        <taxon>Arthropoda</taxon>
        <taxon>Hexapoda</taxon>
        <taxon>Insecta</taxon>
        <taxon>Pterygota</taxon>
        <taxon>Neoptera</taxon>
        <taxon>Endopterygota</taxon>
        <taxon>Hymenoptera</taxon>
        <taxon>Apocrita</taxon>
        <taxon>Proctotrupomorpha</taxon>
        <taxon>Chalcidoidea</taxon>
        <taxon>Trichogrammatidae</taxon>
        <taxon>Trichogramma</taxon>
    </lineage>
</organism>
<feature type="domain" description="Glycosyl hydrolase family 13 catalytic" evidence="9">
    <location>
        <begin position="38"/>
        <end position="375"/>
    </location>
</feature>
<evidence type="ECO:0000256" key="5">
    <source>
        <dbReference type="ARBA" id="ARBA00023295"/>
    </source>
</evidence>
<keyword evidence="5" id="KW-0326">Glycosidase</keyword>
<dbReference type="FunFam" id="3.20.20.80:FF:000064">
    <property type="entry name" value="Oligo-1,6-glucosidase"/>
    <property type="match status" value="1"/>
</dbReference>
<feature type="chain" id="PRO_5026248424" description="alpha-glucosidase" evidence="8">
    <location>
        <begin position="24"/>
        <end position="548"/>
    </location>
</feature>
<evidence type="ECO:0000313" key="10">
    <source>
        <dbReference type="EMBL" id="CAB0032639.1"/>
    </source>
</evidence>
<evidence type="ECO:0000256" key="8">
    <source>
        <dbReference type="SAM" id="SignalP"/>
    </source>
</evidence>
<accession>A0A6H5ICS5</accession>
<evidence type="ECO:0000256" key="6">
    <source>
        <dbReference type="SAM" id="MobiDB-lite"/>
    </source>
</evidence>
<dbReference type="Gene3D" id="3.90.400.10">
    <property type="entry name" value="Oligo-1,6-glucosidase, Domain 2"/>
    <property type="match status" value="1"/>
</dbReference>
<proteinExistence type="inferred from homology"/>
<reference evidence="10 11" key="1">
    <citation type="submission" date="2020-02" db="EMBL/GenBank/DDBJ databases">
        <authorList>
            <person name="Ferguson B K."/>
        </authorList>
    </citation>
    <scope>NUCLEOTIDE SEQUENCE [LARGE SCALE GENOMIC DNA]</scope>
</reference>
<feature type="region of interest" description="Disordered" evidence="6">
    <location>
        <begin position="357"/>
        <end position="383"/>
    </location>
</feature>
<feature type="signal peptide" evidence="8">
    <location>
        <begin position="1"/>
        <end position="23"/>
    </location>
</feature>
<dbReference type="EC" id="3.2.1.20" evidence="3"/>
<dbReference type="SUPFAM" id="SSF51445">
    <property type="entry name" value="(Trans)glycosidases"/>
    <property type="match status" value="1"/>
</dbReference>
<dbReference type="PANTHER" id="PTHR10357">
    <property type="entry name" value="ALPHA-AMYLASE FAMILY MEMBER"/>
    <property type="match status" value="1"/>
</dbReference>
<keyword evidence="8" id="KW-0732">Signal</keyword>
<dbReference type="GO" id="GO:0004558">
    <property type="term" value="F:alpha-1,4-glucosidase activity"/>
    <property type="evidence" value="ECO:0007669"/>
    <property type="project" value="UniProtKB-EC"/>
</dbReference>
<comment type="catalytic activity">
    <reaction evidence="1">
        <text>Hydrolysis of terminal, non-reducing (1-&gt;4)-linked alpha-D-glucose residues with release of alpha-D-glucose.</text>
        <dbReference type="EC" id="3.2.1.20"/>
    </reaction>
</comment>
<dbReference type="Gene3D" id="3.20.20.80">
    <property type="entry name" value="Glycosidases"/>
    <property type="match status" value="2"/>
</dbReference>
<dbReference type="InterPro" id="IPR017853">
    <property type="entry name" value="GH"/>
</dbReference>
<evidence type="ECO:0000256" key="7">
    <source>
        <dbReference type="SAM" id="Phobius"/>
    </source>
</evidence>
<comment type="similarity">
    <text evidence="2">Belongs to the glycosyl hydrolase 13 family.</text>
</comment>
<evidence type="ECO:0000256" key="1">
    <source>
        <dbReference type="ARBA" id="ARBA00001657"/>
    </source>
</evidence>
<name>A0A6H5ICS5_9HYME</name>
<keyword evidence="7" id="KW-1133">Transmembrane helix</keyword>
<keyword evidence="11" id="KW-1185">Reference proteome</keyword>
<keyword evidence="7" id="KW-0812">Transmembrane</keyword>